<reference evidence="1 2" key="1">
    <citation type="submission" date="2019-02" db="EMBL/GenBank/DDBJ databases">
        <title>Deep-cultivation of Planctomycetes and their phenomic and genomic characterization uncovers novel biology.</title>
        <authorList>
            <person name="Wiegand S."/>
            <person name="Jogler M."/>
            <person name="Boedeker C."/>
            <person name="Pinto D."/>
            <person name="Vollmers J."/>
            <person name="Rivas-Marin E."/>
            <person name="Kohn T."/>
            <person name="Peeters S.H."/>
            <person name="Heuer A."/>
            <person name="Rast P."/>
            <person name="Oberbeckmann S."/>
            <person name="Bunk B."/>
            <person name="Jeske O."/>
            <person name="Meyerdierks A."/>
            <person name="Storesund J.E."/>
            <person name="Kallscheuer N."/>
            <person name="Luecker S."/>
            <person name="Lage O.M."/>
            <person name="Pohl T."/>
            <person name="Merkel B.J."/>
            <person name="Hornburger P."/>
            <person name="Mueller R.-W."/>
            <person name="Bruemmer F."/>
            <person name="Labrenz M."/>
            <person name="Spormann A.M."/>
            <person name="Op den Camp H."/>
            <person name="Overmann J."/>
            <person name="Amann R."/>
            <person name="Jetten M.S.M."/>
            <person name="Mascher T."/>
            <person name="Medema M.H."/>
            <person name="Devos D.P."/>
            <person name="Kaster A.-K."/>
            <person name="Ovreas L."/>
            <person name="Rohde M."/>
            <person name="Galperin M.Y."/>
            <person name="Jogler C."/>
        </authorList>
    </citation>
    <scope>NUCLEOTIDE SEQUENCE [LARGE SCALE GENOMIC DNA]</scope>
    <source>
        <strain evidence="1 2">Pan44</strain>
    </source>
</reference>
<dbReference type="InParanoid" id="A0A517SFU7"/>
<proteinExistence type="predicted"/>
<dbReference type="EMBL" id="CP036271">
    <property type="protein sequence ID" value="QDT54998.1"/>
    <property type="molecule type" value="Genomic_DNA"/>
</dbReference>
<dbReference type="AlphaFoldDB" id="A0A517SFU7"/>
<name>A0A517SFU7_9PLAN</name>
<keyword evidence="2" id="KW-1185">Reference proteome</keyword>
<gene>
    <name evidence="1" type="ORF">Pan44_30390</name>
</gene>
<dbReference type="KEGG" id="ccos:Pan44_30390"/>
<dbReference type="Proteomes" id="UP000315700">
    <property type="component" value="Chromosome"/>
</dbReference>
<accession>A0A517SFU7</accession>
<protein>
    <submittedName>
        <fullName evidence="1">Uncharacterized protein</fullName>
    </submittedName>
</protein>
<dbReference type="RefSeq" id="WP_145030801.1">
    <property type="nucleotide sequence ID" value="NZ_CP036271.1"/>
</dbReference>
<dbReference type="OrthoDB" id="7062541at2"/>
<sequence>MLAALAQQWNIRFDGRPAIGRRVDLDGYVKSPTPICVEAWAHQGPARGAQPHKVMRDFCKLLLVEKLLCVPCRKVFLVCDSVALKFLENSWQGKFADEFGIERVVVNVSEETRQRIREAQVRQRR</sequence>
<evidence type="ECO:0000313" key="1">
    <source>
        <dbReference type="EMBL" id="QDT54998.1"/>
    </source>
</evidence>
<evidence type="ECO:0000313" key="2">
    <source>
        <dbReference type="Proteomes" id="UP000315700"/>
    </source>
</evidence>
<organism evidence="1 2">
    <name type="scientific">Caulifigura coniformis</name>
    <dbReference type="NCBI Taxonomy" id="2527983"/>
    <lineage>
        <taxon>Bacteria</taxon>
        <taxon>Pseudomonadati</taxon>
        <taxon>Planctomycetota</taxon>
        <taxon>Planctomycetia</taxon>
        <taxon>Planctomycetales</taxon>
        <taxon>Planctomycetaceae</taxon>
        <taxon>Caulifigura</taxon>
    </lineage>
</organism>